<dbReference type="RefSeq" id="WP_223705631.1">
    <property type="nucleotide sequence ID" value="NZ_JAINUY010000002.1"/>
</dbReference>
<name>A0A9X1HA05_9FLAO</name>
<evidence type="ECO:0000313" key="1">
    <source>
        <dbReference type="EMBL" id="MBZ4034936.1"/>
    </source>
</evidence>
<dbReference type="PROSITE" id="PS51257">
    <property type="entry name" value="PROKAR_LIPOPROTEIN"/>
    <property type="match status" value="1"/>
</dbReference>
<sequence>MKNLLFAILLSILIASCKPKSEFKTIDFGDFEITVPQQWNELEFKGIDSYVGGIITPEKDSLIFDIGRYSPDITKNSLSLVFDKKSYADLSSKQKKLLKKTKHLIVDSLSGDIDFGKYSEYKTVFYSLDCFKAKVITPTNIEFGSTGIYIDSLSGNAKDFSKVGMSFYGRNLKEKTQNQFVKALKTIKFKGYCKQDK</sequence>
<comment type="caution">
    <text evidence="1">The sequence shown here is derived from an EMBL/GenBank/DDBJ whole genome shotgun (WGS) entry which is preliminary data.</text>
</comment>
<protein>
    <submittedName>
        <fullName evidence="1">Uncharacterized protein</fullName>
    </submittedName>
</protein>
<dbReference type="EMBL" id="JAINUY010000002">
    <property type="protein sequence ID" value="MBZ4034936.1"/>
    <property type="molecule type" value="Genomic_DNA"/>
</dbReference>
<proteinExistence type="predicted"/>
<organism evidence="1 2">
    <name type="scientific">Flavobacterium potami</name>
    <dbReference type="NCBI Taxonomy" id="2872310"/>
    <lineage>
        <taxon>Bacteria</taxon>
        <taxon>Pseudomonadati</taxon>
        <taxon>Bacteroidota</taxon>
        <taxon>Flavobacteriia</taxon>
        <taxon>Flavobacteriales</taxon>
        <taxon>Flavobacteriaceae</taxon>
        <taxon>Flavobacterium</taxon>
    </lineage>
</organism>
<keyword evidence="2" id="KW-1185">Reference proteome</keyword>
<gene>
    <name evidence="1" type="ORF">K6T82_09165</name>
</gene>
<dbReference type="Proteomes" id="UP001139366">
    <property type="component" value="Unassembled WGS sequence"/>
</dbReference>
<reference evidence="1 2" key="1">
    <citation type="journal article" date="2023" name="Antonie Van Leeuwenhoek">
        <title>Flavobacterium potami sp. nov., a multi-metal resistance genes harbouring bacterium isolated from shallow river silt.</title>
        <authorList>
            <person name="Li S."/>
            <person name="Mao S."/>
            <person name="Mu W."/>
            <person name="Guo B."/>
            <person name="Li C."/>
            <person name="Zhu Q."/>
            <person name="Hou X."/>
            <person name="Zhao Y."/>
            <person name="Wei S."/>
            <person name="Liu H."/>
            <person name="Liu A."/>
        </authorList>
    </citation>
    <scope>NUCLEOTIDE SEQUENCE [LARGE SCALE GENOMIC DNA]</scope>
    <source>
        <strain evidence="1 2">17A</strain>
    </source>
</reference>
<evidence type="ECO:0000313" key="2">
    <source>
        <dbReference type="Proteomes" id="UP001139366"/>
    </source>
</evidence>
<dbReference type="AlphaFoldDB" id="A0A9X1HA05"/>
<accession>A0A9X1HA05</accession>